<dbReference type="InterPro" id="IPR055414">
    <property type="entry name" value="LRR_R13L4/SHOC2-like"/>
</dbReference>
<evidence type="ECO:0000259" key="5">
    <source>
        <dbReference type="Pfam" id="PF00931"/>
    </source>
</evidence>
<keyword evidence="3" id="KW-0611">Plant defense</keyword>
<keyword evidence="2" id="KW-0677">Repeat</keyword>
<evidence type="ECO:0000256" key="3">
    <source>
        <dbReference type="ARBA" id="ARBA00022821"/>
    </source>
</evidence>
<evidence type="ECO:0000256" key="2">
    <source>
        <dbReference type="ARBA" id="ARBA00022737"/>
    </source>
</evidence>
<evidence type="ECO:0000256" key="1">
    <source>
        <dbReference type="ARBA" id="ARBA00008894"/>
    </source>
</evidence>
<evidence type="ECO:0000259" key="8">
    <source>
        <dbReference type="Pfam" id="PF23598"/>
    </source>
</evidence>
<dbReference type="InterPro" id="IPR042197">
    <property type="entry name" value="Apaf_helical"/>
</dbReference>
<gene>
    <name evidence="9" type="ORF">CKAN_00020400</name>
</gene>
<proteinExistence type="inferred from homology"/>
<dbReference type="InterPro" id="IPR036388">
    <property type="entry name" value="WH-like_DNA-bd_sf"/>
</dbReference>
<dbReference type="InterPro" id="IPR002182">
    <property type="entry name" value="NB-ARC"/>
</dbReference>
<dbReference type="OrthoDB" id="736010at2759"/>
<name>A0A443N0G7_9MAGN</name>
<dbReference type="FunFam" id="1.10.8.430:FF:000003">
    <property type="entry name" value="Probable disease resistance protein At5g66910"/>
    <property type="match status" value="1"/>
</dbReference>
<dbReference type="AlphaFoldDB" id="A0A443N0G7"/>
<reference evidence="9 10" key="1">
    <citation type="journal article" date="2019" name="Nat. Plants">
        <title>Stout camphor tree genome fills gaps in understanding of flowering plant genome evolution.</title>
        <authorList>
            <person name="Chaw S.M."/>
            <person name="Liu Y.C."/>
            <person name="Wu Y.W."/>
            <person name="Wang H.Y."/>
            <person name="Lin C.I."/>
            <person name="Wu C.S."/>
            <person name="Ke H.M."/>
            <person name="Chang L.Y."/>
            <person name="Hsu C.Y."/>
            <person name="Yang H.T."/>
            <person name="Sudianto E."/>
            <person name="Hsu M.H."/>
            <person name="Wu K.P."/>
            <person name="Wang L.N."/>
            <person name="Leebens-Mack J.H."/>
            <person name="Tsai I.J."/>
        </authorList>
    </citation>
    <scope>NUCLEOTIDE SEQUENCE [LARGE SCALE GENOMIC DNA]</scope>
    <source>
        <strain evidence="10">cv. Chaw 1501</strain>
        <tissue evidence="9">Young leaves</tissue>
    </source>
</reference>
<evidence type="ECO:0000313" key="9">
    <source>
        <dbReference type="EMBL" id="RWR72012.1"/>
    </source>
</evidence>
<dbReference type="InterPro" id="IPR032675">
    <property type="entry name" value="LRR_dom_sf"/>
</dbReference>
<sequence length="1106" mass="127824">MEITAPVLEIVKLLWSPIGRQVGYIKNLKRNMDDLEKHAPNLFAQLLDVQEMINTEQLRVETEECRCWINDVDKVKGEVESIIAKYEEDNKCLAGWCPNVKSRMELGKHTEDKSQEVKNLIRDQLAFAGREFRDAPLHDIKNLRRNMDDLEKNATPLFAQLLSVQEMIKTEQLKVATEECRRWIDDVEKVKGEVDSIKAKREEDISRWCPNVESRMELGKHIKDMIQEMKNLNSRRLAFAGREFRDAPLQMVEPQIVEINSSTDSEPRLQKILGLIEDVRIRKIGIWGMGGIGKTRTLKLLNNQLEESHIFDIVIWVTVSEKGSRRKVQNDIARRLNCTEKDMSNDDRLRASISKNLSRKKFLLILDDIWERIDLFEVGIPILNQDNGCKILLTTRDFGVCRQMETDVEIQMEKLSKEEAMSLFNKKVGAIATSPHIEPIARDIVQKCGGLPLAIIVIGSSLRNISDVAMWRNTLRELQSPCTSQIKGMKEEVSSCLKISYDRLPNDCERNLLLYCSLYPEDWKISITELAERCWLEGYIQGVDSIEKAWDKGRHMVINLVDASLLERGDNEERVKMHDIIRDFALKAASGFLVKTGKDVKHPPEEEEWLQAQKISLMGCSLVRLLKRPKCSTLSTLLLKNNSQLIVIPDSFFECMHSLCILDLSGTRIKSLPSSLWTLFNLRGLYLKGCHKLEELPSQVGALKQLEVLHLGGPTGIQYLPREVGELTRLKRLMVGFKKRMGRQNEEDTKEWNMKLRVPTGIIPKLPYLEELSLYVTGQSFCVEKKQWDDESMKVVVEELCRLEHLTYLDAYFPKVECLERFLRHRKSVKESWFRRFRFRVGTEKTDISWFNGDEEWERYLVYNGGFGKSHAAIMETLAHCSNFVLRDHRTARKLSELGLANMNELKECGIIGCDEMETLFDGDEQQETCALLPNLKKLKIESLPELRSLFDGPLLPGSLSKLRSLCLFECNNLKKVFQMGIIRELCNLESLKLWRISIEEIIEIEEEEEISNDRLILPNIKEIYLWSLPELVSICRGFSNFEWPSLENIHIRKCPKLKSLSFLSNGTNIVAPALKMIKGESSRWEALEWEDNDIKQRLQPFFSPY</sequence>
<dbReference type="Gene3D" id="3.40.50.300">
    <property type="entry name" value="P-loop containing nucleotide triphosphate hydrolases"/>
    <property type="match status" value="1"/>
</dbReference>
<dbReference type="Pfam" id="PF23559">
    <property type="entry name" value="WHD_DRP"/>
    <property type="match status" value="1"/>
</dbReference>
<dbReference type="Pfam" id="PF23247">
    <property type="entry name" value="LRR_RPS2"/>
    <property type="match status" value="1"/>
</dbReference>
<feature type="domain" description="Disease resistance R13L4/SHOC-2-like LRR" evidence="8">
    <location>
        <begin position="654"/>
        <end position="816"/>
    </location>
</feature>
<evidence type="ECO:0000313" key="10">
    <source>
        <dbReference type="Proteomes" id="UP000283530"/>
    </source>
</evidence>
<dbReference type="Pfam" id="PF23598">
    <property type="entry name" value="LRR_14"/>
    <property type="match status" value="1"/>
</dbReference>
<dbReference type="PRINTS" id="PR00364">
    <property type="entry name" value="DISEASERSIST"/>
</dbReference>
<dbReference type="GO" id="GO:0043531">
    <property type="term" value="F:ADP binding"/>
    <property type="evidence" value="ECO:0007669"/>
    <property type="project" value="InterPro"/>
</dbReference>
<dbReference type="PANTHER" id="PTHR33463:SF209">
    <property type="entry name" value="DISEASE RESISTANCE PROTEIN RPS2-LIKE"/>
    <property type="match status" value="1"/>
</dbReference>
<dbReference type="SUPFAM" id="SSF52540">
    <property type="entry name" value="P-loop containing nucleoside triphosphate hydrolases"/>
    <property type="match status" value="1"/>
</dbReference>
<evidence type="ECO:0000259" key="7">
    <source>
        <dbReference type="Pfam" id="PF23559"/>
    </source>
</evidence>
<dbReference type="InterPro" id="IPR027417">
    <property type="entry name" value="P-loop_NTPase"/>
</dbReference>
<dbReference type="InterPro" id="IPR057135">
    <property type="entry name" value="At4g27190-like_LRR"/>
</dbReference>
<dbReference type="InterPro" id="IPR058922">
    <property type="entry name" value="WHD_DRP"/>
</dbReference>
<dbReference type="PANTHER" id="PTHR33463">
    <property type="entry name" value="NB-ARC DOMAIN-CONTAINING PROTEIN-RELATED"/>
    <property type="match status" value="1"/>
</dbReference>
<accession>A0A443N0G7</accession>
<dbReference type="SUPFAM" id="SSF52058">
    <property type="entry name" value="L domain-like"/>
    <property type="match status" value="1"/>
</dbReference>
<dbReference type="FunFam" id="1.10.10.10:FF:000322">
    <property type="entry name" value="Probable disease resistance protein At1g63360"/>
    <property type="match status" value="1"/>
</dbReference>
<dbReference type="Gene3D" id="3.80.10.10">
    <property type="entry name" value="Ribonuclease Inhibitor"/>
    <property type="match status" value="2"/>
</dbReference>
<comment type="similarity">
    <text evidence="1">Belongs to the disease resistance NB-LRR family.</text>
</comment>
<keyword evidence="10" id="KW-1185">Reference proteome</keyword>
<dbReference type="FunFam" id="3.40.50.300:FF:001091">
    <property type="entry name" value="Probable disease resistance protein At1g61300"/>
    <property type="match status" value="1"/>
</dbReference>
<dbReference type="Gene3D" id="1.10.10.10">
    <property type="entry name" value="Winged helix-like DNA-binding domain superfamily/Winged helix DNA-binding domain"/>
    <property type="match status" value="1"/>
</dbReference>
<feature type="domain" description="Disease resistance protein winged helix" evidence="7">
    <location>
        <begin position="518"/>
        <end position="585"/>
    </location>
</feature>
<dbReference type="Pfam" id="PF00931">
    <property type="entry name" value="NB-ARC"/>
    <property type="match status" value="1"/>
</dbReference>
<dbReference type="Gene3D" id="1.10.8.430">
    <property type="entry name" value="Helical domain of apoptotic protease-activating factors"/>
    <property type="match status" value="1"/>
</dbReference>
<dbReference type="GO" id="GO:0006952">
    <property type="term" value="P:defense response"/>
    <property type="evidence" value="ECO:0007669"/>
    <property type="project" value="UniProtKB-KW"/>
</dbReference>
<feature type="domain" description="NB-ARC" evidence="5">
    <location>
        <begin position="277"/>
        <end position="430"/>
    </location>
</feature>
<evidence type="ECO:0000256" key="4">
    <source>
        <dbReference type="ARBA" id="ARBA00022840"/>
    </source>
</evidence>
<keyword evidence="4" id="KW-0547">Nucleotide-binding</keyword>
<feature type="domain" description="Disease resistance protein At4g27190-like leucine-rich repeats" evidence="6">
    <location>
        <begin position="959"/>
        <end position="1061"/>
    </location>
</feature>
<dbReference type="Proteomes" id="UP000283530">
    <property type="component" value="Unassembled WGS sequence"/>
</dbReference>
<comment type="caution">
    <text evidence="9">The sequence shown here is derived from an EMBL/GenBank/DDBJ whole genome shotgun (WGS) entry which is preliminary data.</text>
</comment>
<organism evidence="9 10">
    <name type="scientific">Cinnamomum micranthum f. kanehirae</name>
    <dbReference type="NCBI Taxonomy" id="337451"/>
    <lineage>
        <taxon>Eukaryota</taxon>
        <taxon>Viridiplantae</taxon>
        <taxon>Streptophyta</taxon>
        <taxon>Embryophyta</taxon>
        <taxon>Tracheophyta</taxon>
        <taxon>Spermatophyta</taxon>
        <taxon>Magnoliopsida</taxon>
        <taxon>Magnoliidae</taxon>
        <taxon>Laurales</taxon>
        <taxon>Lauraceae</taxon>
        <taxon>Cinnamomum</taxon>
    </lineage>
</organism>
<protein>
    <submittedName>
        <fullName evidence="9">Putative disease resistance protein</fullName>
    </submittedName>
</protein>
<dbReference type="EMBL" id="QPKB01000001">
    <property type="protein sequence ID" value="RWR72012.1"/>
    <property type="molecule type" value="Genomic_DNA"/>
</dbReference>
<keyword evidence="4" id="KW-0067">ATP-binding</keyword>
<dbReference type="InterPro" id="IPR050905">
    <property type="entry name" value="Plant_NBS-LRR"/>
</dbReference>
<dbReference type="GO" id="GO:0005524">
    <property type="term" value="F:ATP binding"/>
    <property type="evidence" value="ECO:0007669"/>
    <property type="project" value="UniProtKB-KW"/>
</dbReference>
<evidence type="ECO:0000259" key="6">
    <source>
        <dbReference type="Pfam" id="PF23247"/>
    </source>
</evidence>